<keyword evidence="8" id="KW-1185">Reference proteome</keyword>
<accession>A0A9X4E6D8</accession>
<comment type="similarity">
    <text evidence="5">Belongs to the truncated hemoglobin family. Group II subfamily.</text>
</comment>
<dbReference type="InterPro" id="IPR009050">
    <property type="entry name" value="Globin-like_sf"/>
</dbReference>
<dbReference type="PANTHER" id="PTHR47366:SF1">
    <property type="entry name" value="TWO-ON-TWO HEMOGLOBIN-3"/>
    <property type="match status" value="1"/>
</dbReference>
<dbReference type="Proteomes" id="UP001149607">
    <property type="component" value="Chromosome"/>
</dbReference>
<evidence type="ECO:0000256" key="3">
    <source>
        <dbReference type="ARBA" id="ARBA00022723"/>
    </source>
</evidence>
<reference evidence="6" key="1">
    <citation type="submission" date="2022-10" db="EMBL/GenBank/DDBJ databases">
        <authorList>
            <person name="Boutroux M."/>
        </authorList>
    </citation>
    <scope>NUCLEOTIDE SEQUENCE</scope>
    <source>
        <strain evidence="6">51.81</strain>
    </source>
</reference>
<sequence length="166" mass="18539">MTEPTTLYTLLGGAEGLAALVGRFYRLMDTNPRYAALRAVHGETLDYAEERLFEFLSGWTGGPPLYETRHGHPRLRQRHFPFAVTVKTRNQWIACFAEALRSTPLARDTAGAVLLHLFVLADWMRNQNEPKYAPPQPPAAGSPQERLPELAAVLAEYGMADVFEAV</sequence>
<evidence type="ECO:0000256" key="5">
    <source>
        <dbReference type="ARBA" id="ARBA00034496"/>
    </source>
</evidence>
<reference evidence="7" key="2">
    <citation type="submission" date="2024-02" db="EMBL/GenBank/DDBJ databases">
        <title>Neisseria leonii sp. nov.</title>
        <authorList>
            <person name="Boutroux M."/>
            <person name="Favre-Rochex S."/>
            <person name="Gorgette O."/>
            <person name="Touak G."/>
            <person name="Muhle E."/>
            <person name="Chesneau O."/>
            <person name="Clermont D."/>
            <person name="Rahi P."/>
        </authorList>
    </citation>
    <scope>NUCLEOTIDE SEQUENCE</scope>
    <source>
        <strain evidence="7">51.81</strain>
    </source>
</reference>
<dbReference type="SUPFAM" id="SSF46458">
    <property type="entry name" value="Globin-like"/>
    <property type="match status" value="1"/>
</dbReference>
<dbReference type="EMBL" id="CP146598">
    <property type="protein sequence ID" value="WWY04046.1"/>
    <property type="molecule type" value="Genomic_DNA"/>
</dbReference>
<dbReference type="EMBL" id="JAPQFL010000008">
    <property type="protein sequence ID" value="MDD9328681.1"/>
    <property type="molecule type" value="Genomic_DNA"/>
</dbReference>
<dbReference type="InterPro" id="IPR012292">
    <property type="entry name" value="Globin/Proto"/>
</dbReference>
<proteinExistence type="inferred from homology"/>
<keyword evidence="4" id="KW-0408">Iron</keyword>
<dbReference type="GO" id="GO:0020037">
    <property type="term" value="F:heme binding"/>
    <property type="evidence" value="ECO:0007669"/>
    <property type="project" value="InterPro"/>
</dbReference>
<dbReference type="GO" id="GO:0019825">
    <property type="term" value="F:oxygen binding"/>
    <property type="evidence" value="ECO:0007669"/>
    <property type="project" value="InterPro"/>
</dbReference>
<organism evidence="6">
    <name type="scientific">Neisseria leonii</name>
    <dbReference type="NCBI Taxonomy" id="2995413"/>
    <lineage>
        <taxon>Bacteria</taxon>
        <taxon>Pseudomonadati</taxon>
        <taxon>Pseudomonadota</taxon>
        <taxon>Betaproteobacteria</taxon>
        <taxon>Neisseriales</taxon>
        <taxon>Neisseriaceae</taxon>
        <taxon>Neisseria</taxon>
    </lineage>
</organism>
<dbReference type="InterPro" id="IPR044203">
    <property type="entry name" value="GlbO/GLB3-like"/>
</dbReference>
<name>A0A9X4E6D8_9NEIS</name>
<dbReference type="Gene3D" id="1.10.490.10">
    <property type="entry name" value="Globins"/>
    <property type="match status" value="1"/>
</dbReference>
<evidence type="ECO:0000256" key="2">
    <source>
        <dbReference type="ARBA" id="ARBA00022617"/>
    </source>
</evidence>
<evidence type="ECO:0000256" key="4">
    <source>
        <dbReference type="ARBA" id="ARBA00023004"/>
    </source>
</evidence>
<keyword evidence="3" id="KW-0479">Metal-binding</keyword>
<dbReference type="Pfam" id="PF01152">
    <property type="entry name" value="Bac_globin"/>
    <property type="match status" value="1"/>
</dbReference>
<dbReference type="RefSeq" id="WP_274585727.1">
    <property type="nucleotide sequence ID" value="NZ_CP145811.1"/>
</dbReference>
<dbReference type="PANTHER" id="PTHR47366">
    <property type="entry name" value="TWO-ON-TWO HEMOGLOBIN-3"/>
    <property type="match status" value="1"/>
</dbReference>
<evidence type="ECO:0000256" key="1">
    <source>
        <dbReference type="ARBA" id="ARBA00022448"/>
    </source>
</evidence>
<dbReference type="InterPro" id="IPR001486">
    <property type="entry name" value="Hemoglobin_trunc"/>
</dbReference>
<dbReference type="AlphaFoldDB" id="A0A9X4E6D8"/>
<protein>
    <submittedName>
        <fullName evidence="6">Group II truncated hemoglobin</fullName>
    </submittedName>
</protein>
<evidence type="ECO:0000313" key="8">
    <source>
        <dbReference type="Proteomes" id="UP001149607"/>
    </source>
</evidence>
<keyword evidence="1" id="KW-0813">Transport</keyword>
<dbReference type="GO" id="GO:0046872">
    <property type="term" value="F:metal ion binding"/>
    <property type="evidence" value="ECO:0007669"/>
    <property type="project" value="UniProtKB-KW"/>
</dbReference>
<dbReference type="GO" id="GO:0005344">
    <property type="term" value="F:oxygen carrier activity"/>
    <property type="evidence" value="ECO:0007669"/>
    <property type="project" value="InterPro"/>
</dbReference>
<keyword evidence="2" id="KW-0349">Heme</keyword>
<gene>
    <name evidence="6" type="ORF">ORY91_002119</name>
    <name evidence="7" type="ORF">V9W64_04830</name>
</gene>
<dbReference type="CDD" id="cd14773">
    <property type="entry name" value="TrHb2_PhHbO-like_O"/>
    <property type="match status" value="1"/>
</dbReference>
<evidence type="ECO:0000313" key="6">
    <source>
        <dbReference type="EMBL" id="MDD9328681.1"/>
    </source>
</evidence>
<evidence type="ECO:0000313" key="7">
    <source>
        <dbReference type="EMBL" id="WWY04046.1"/>
    </source>
</evidence>